<dbReference type="RefSeq" id="WP_274713895.1">
    <property type="nucleotide sequence ID" value="NZ_JAILSO010000145.1"/>
</dbReference>
<feature type="transmembrane region" description="Helical" evidence="1">
    <location>
        <begin position="6"/>
        <end position="28"/>
    </location>
</feature>
<dbReference type="AlphaFoldDB" id="A0AAJ1JBU2"/>
<protein>
    <recommendedName>
        <fullName evidence="4">Major facilitator superfamily (MFS) profile domain-containing protein</fullName>
    </recommendedName>
</protein>
<organism evidence="2 3">
    <name type="scientific">Xenorhabdus bovienii</name>
    <name type="common">Xenorhabdus nematophila subsp. bovienii</name>
    <dbReference type="NCBI Taxonomy" id="40576"/>
    <lineage>
        <taxon>Bacteria</taxon>
        <taxon>Pseudomonadati</taxon>
        <taxon>Pseudomonadota</taxon>
        <taxon>Gammaproteobacteria</taxon>
        <taxon>Enterobacterales</taxon>
        <taxon>Morganellaceae</taxon>
        <taxon>Xenorhabdus</taxon>
    </lineage>
</organism>
<keyword evidence="1" id="KW-1133">Transmembrane helix</keyword>
<feature type="transmembrane region" description="Helical" evidence="1">
    <location>
        <begin position="35"/>
        <end position="52"/>
    </location>
</feature>
<feature type="transmembrane region" description="Helical" evidence="1">
    <location>
        <begin position="64"/>
        <end position="84"/>
    </location>
</feature>
<proteinExistence type="predicted"/>
<sequence length="85" mass="9168">MGNGVAGLVVGASTIFTLIMRITSGIIIDKFRLKWAMLITAILYSLSLFLINGNWEFTVIAGRLGLGGLLGIMSTSVDVLYVNFQ</sequence>
<reference evidence="2" key="1">
    <citation type="submission" date="2021-08" db="EMBL/GenBank/DDBJ databases">
        <authorList>
            <person name="Papudeshi B."/>
            <person name="Bashey-Visser F."/>
        </authorList>
    </citation>
    <scope>NUCLEOTIDE SEQUENCE</scope>
    <source>
        <strain evidence="2">MC_266_E_2016</strain>
    </source>
</reference>
<evidence type="ECO:0000313" key="3">
    <source>
        <dbReference type="Proteomes" id="UP001222434"/>
    </source>
</evidence>
<dbReference type="EMBL" id="JAILSO010000145">
    <property type="protein sequence ID" value="MDE1480516.1"/>
    <property type="molecule type" value="Genomic_DNA"/>
</dbReference>
<reference evidence="2" key="2">
    <citation type="journal article" date="2022" name="J. Evol. Biol.">
        <title>Pre- and post-association barriers to host switching in sympatric mutualists.</title>
        <authorList>
            <person name="Dinges Z.M."/>
            <person name="Phillips R.K."/>
            <person name="Lively C.M."/>
            <person name="Bashey F."/>
        </authorList>
    </citation>
    <scope>NUCLEOTIDE SEQUENCE</scope>
    <source>
        <strain evidence="2">MC_266_E_2016</strain>
    </source>
</reference>
<accession>A0AAJ1JBU2</accession>
<dbReference type="InterPro" id="IPR036259">
    <property type="entry name" value="MFS_trans_sf"/>
</dbReference>
<evidence type="ECO:0000313" key="2">
    <source>
        <dbReference type="EMBL" id="MDE1480516.1"/>
    </source>
</evidence>
<dbReference type="SUPFAM" id="SSF103473">
    <property type="entry name" value="MFS general substrate transporter"/>
    <property type="match status" value="1"/>
</dbReference>
<keyword evidence="1" id="KW-0812">Transmembrane</keyword>
<name>A0AAJ1JBU2_XENBV</name>
<evidence type="ECO:0008006" key="4">
    <source>
        <dbReference type="Google" id="ProtNLM"/>
    </source>
</evidence>
<dbReference type="Gene3D" id="1.20.1250.20">
    <property type="entry name" value="MFS general substrate transporter like domains"/>
    <property type="match status" value="1"/>
</dbReference>
<keyword evidence="1" id="KW-0472">Membrane</keyword>
<evidence type="ECO:0000256" key="1">
    <source>
        <dbReference type="SAM" id="Phobius"/>
    </source>
</evidence>
<dbReference type="Proteomes" id="UP001222434">
    <property type="component" value="Unassembled WGS sequence"/>
</dbReference>
<gene>
    <name evidence="2" type="ORF">KKJ01_20455</name>
</gene>
<comment type="caution">
    <text evidence="2">The sequence shown here is derived from an EMBL/GenBank/DDBJ whole genome shotgun (WGS) entry which is preliminary data.</text>
</comment>